<keyword evidence="11" id="KW-1185">Reference proteome</keyword>
<evidence type="ECO:0000256" key="2">
    <source>
        <dbReference type="ARBA" id="ARBA00007613"/>
    </source>
</evidence>
<evidence type="ECO:0000256" key="7">
    <source>
        <dbReference type="ARBA" id="ARBA00023237"/>
    </source>
</evidence>
<feature type="signal peptide" evidence="9">
    <location>
        <begin position="1"/>
        <end position="22"/>
    </location>
</feature>
<keyword evidence="7" id="KW-0998">Cell outer membrane</keyword>
<evidence type="ECO:0000256" key="4">
    <source>
        <dbReference type="ARBA" id="ARBA00022452"/>
    </source>
</evidence>
<feature type="coiled-coil region" evidence="8">
    <location>
        <begin position="351"/>
        <end position="410"/>
    </location>
</feature>
<dbReference type="EMBL" id="FNCW01000005">
    <property type="protein sequence ID" value="SDG67509.1"/>
    <property type="molecule type" value="Genomic_DNA"/>
</dbReference>
<keyword evidence="8" id="KW-0175">Coiled coil</keyword>
<evidence type="ECO:0000313" key="10">
    <source>
        <dbReference type="EMBL" id="SDG67509.1"/>
    </source>
</evidence>
<dbReference type="AlphaFoldDB" id="A0A1G7W6R9"/>
<protein>
    <submittedName>
        <fullName evidence="10">Outer membrane protein TolC</fullName>
    </submittedName>
</protein>
<dbReference type="PANTHER" id="PTHR30026:SF20">
    <property type="entry name" value="OUTER MEMBRANE PROTEIN TOLC"/>
    <property type="match status" value="1"/>
</dbReference>
<dbReference type="InterPro" id="IPR003423">
    <property type="entry name" value="OMP_efflux"/>
</dbReference>
<feature type="chain" id="PRO_5011752808" evidence="9">
    <location>
        <begin position="23"/>
        <end position="442"/>
    </location>
</feature>
<organism evidence="10 11">
    <name type="scientific">Psychroflexus sediminis</name>
    <dbReference type="NCBI Taxonomy" id="470826"/>
    <lineage>
        <taxon>Bacteria</taxon>
        <taxon>Pseudomonadati</taxon>
        <taxon>Bacteroidota</taxon>
        <taxon>Flavobacteriia</taxon>
        <taxon>Flavobacteriales</taxon>
        <taxon>Flavobacteriaceae</taxon>
        <taxon>Psychroflexus</taxon>
    </lineage>
</organism>
<evidence type="ECO:0000256" key="1">
    <source>
        <dbReference type="ARBA" id="ARBA00004442"/>
    </source>
</evidence>
<keyword evidence="4" id="KW-1134">Transmembrane beta strand</keyword>
<sequence>MNTQLKLITVIVFLFSLGQMQAQENIELTLEELKNQVLQDNRSLKVNESKFRKLRAQYRQSNAAFLPQLNVSHNFYRTNNPVQAFGTLLNQGIFTEQDFQIDNLNNPSAITNFTTALSIEQPLINIDKWKQRSALNARKKAQELQNTFEKKALLVEVEKLYMQLQLAYKGVEVLEQTREIARQNYEDIQNFYDEGLLVMPDVLNAEVRLNEVEKEYISASNQLRTLSDYLLFLMNKDANAIVKPGSKLELKVVALKDQNQLETREDVLAVDLQTEAQQKMHTASKLSFLPRLNAFGNVQWFSDEVFTTDSRNFFVGASLNWTVFEGGKKIAKLQEETASLDQAQLEASMYASQSSLELEKAKRQFREAEQKLNRNRLSLEQAEKAYKIRKDRFEEGLERTTDLLQAEQQQSAMRLAYNQSIFEFNYAQLYVQFLANNYSYEN</sequence>
<dbReference type="SUPFAM" id="SSF56954">
    <property type="entry name" value="Outer membrane efflux proteins (OEP)"/>
    <property type="match status" value="1"/>
</dbReference>
<proteinExistence type="inferred from homology"/>
<dbReference type="GO" id="GO:0015288">
    <property type="term" value="F:porin activity"/>
    <property type="evidence" value="ECO:0007669"/>
    <property type="project" value="TreeGrafter"/>
</dbReference>
<accession>A0A1G7W6R9</accession>
<evidence type="ECO:0000256" key="8">
    <source>
        <dbReference type="SAM" id="Coils"/>
    </source>
</evidence>
<dbReference type="InterPro" id="IPR051906">
    <property type="entry name" value="TolC-like"/>
</dbReference>
<keyword evidence="9" id="KW-0732">Signal</keyword>
<dbReference type="Pfam" id="PF02321">
    <property type="entry name" value="OEP"/>
    <property type="match status" value="2"/>
</dbReference>
<keyword evidence="5" id="KW-0812">Transmembrane</keyword>
<dbReference type="OrthoDB" id="13803at2"/>
<dbReference type="PANTHER" id="PTHR30026">
    <property type="entry name" value="OUTER MEMBRANE PROTEIN TOLC"/>
    <property type="match status" value="1"/>
</dbReference>
<evidence type="ECO:0000256" key="5">
    <source>
        <dbReference type="ARBA" id="ARBA00022692"/>
    </source>
</evidence>
<dbReference type="STRING" id="470826.SAMN04488027_10523"/>
<evidence type="ECO:0000256" key="3">
    <source>
        <dbReference type="ARBA" id="ARBA00022448"/>
    </source>
</evidence>
<dbReference type="Gene3D" id="1.20.1600.10">
    <property type="entry name" value="Outer membrane efflux proteins (OEP)"/>
    <property type="match status" value="1"/>
</dbReference>
<evidence type="ECO:0000256" key="9">
    <source>
        <dbReference type="SAM" id="SignalP"/>
    </source>
</evidence>
<dbReference type="GO" id="GO:0009279">
    <property type="term" value="C:cell outer membrane"/>
    <property type="evidence" value="ECO:0007669"/>
    <property type="project" value="UniProtKB-SubCell"/>
</dbReference>
<evidence type="ECO:0000256" key="6">
    <source>
        <dbReference type="ARBA" id="ARBA00023136"/>
    </source>
</evidence>
<reference evidence="10 11" key="1">
    <citation type="submission" date="2016-10" db="EMBL/GenBank/DDBJ databases">
        <authorList>
            <person name="de Groot N.N."/>
        </authorList>
    </citation>
    <scope>NUCLEOTIDE SEQUENCE [LARGE SCALE GENOMIC DNA]</scope>
    <source>
        <strain evidence="10 11">DSM 19803</strain>
    </source>
</reference>
<comment type="subcellular location">
    <subcellularLocation>
        <location evidence="1">Cell outer membrane</location>
    </subcellularLocation>
</comment>
<dbReference type="GO" id="GO:0015562">
    <property type="term" value="F:efflux transmembrane transporter activity"/>
    <property type="evidence" value="ECO:0007669"/>
    <property type="project" value="InterPro"/>
</dbReference>
<dbReference type="Proteomes" id="UP000199296">
    <property type="component" value="Unassembled WGS sequence"/>
</dbReference>
<name>A0A1G7W6R9_9FLAO</name>
<comment type="similarity">
    <text evidence="2">Belongs to the outer membrane factor (OMF) (TC 1.B.17) family.</text>
</comment>
<evidence type="ECO:0000313" key="11">
    <source>
        <dbReference type="Proteomes" id="UP000199296"/>
    </source>
</evidence>
<keyword evidence="6" id="KW-0472">Membrane</keyword>
<dbReference type="GO" id="GO:1990281">
    <property type="term" value="C:efflux pump complex"/>
    <property type="evidence" value="ECO:0007669"/>
    <property type="project" value="TreeGrafter"/>
</dbReference>
<dbReference type="RefSeq" id="WP_093366971.1">
    <property type="nucleotide sequence ID" value="NZ_FNCW01000005.1"/>
</dbReference>
<gene>
    <name evidence="10" type="ORF">SAMN04488027_10523</name>
</gene>
<keyword evidence="3" id="KW-0813">Transport</keyword>